<feature type="domain" description="EGF-like" evidence="2">
    <location>
        <begin position="696"/>
        <end position="728"/>
    </location>
</feature>
<feature type="domain" description="EGF-like" evidence="2">
    <location>
        <begin position="391"/>
        <end position="424"/>
    </location>
</feature>
<dbReference type="GO" id="GO:0005975">
    <property type="term" value="P:carbohydrate metabolic process"/>
    <property type="evidence" value="ECO:0007669"/>
    <property type="project" value="InterPro"/>
</dbReference>
<dbReference type="InterPro" id="IPR011330">
    <property type="entry name" value="Glyco_hydro/deAcase_b/a-brl"/>
</dbReference>
<dbReference type="STRING" id="2018661.A0A2A2JUV9"/>
<feature type="domain" description="EGF-like" evidence="2">
    <location>
        <begin position="857"/>
        <end position="889"/>
    </location>
</feature>
<feature type="domain" description="EGF-like" evidence="2">
    <location>
        <begin position="738"/>
        <end position="769"/>
    </location>
</feature>
<dbReference type="InterPro" id="IPR000742">
    <property type="entry name" value="EGF"/>
</dbReference>
<evidence type="ECO:0000313" key="3">
    <source>
        <dbReference type="EMBL" id="PAV65453.1"/>
    </source>
</evidence>
<name>A0A2A2JUV9_9BILA</name>
<dbReference type="SUPFAM" id="SSF88713">
    <property type="entry name" value="Glycoside hydrolase/deacetylase"/>
    <property type="match status" value="1"/>
</dbReference>
<feature type="domain" description="EGF-like" evidence="2">
    <location>
        <begin position="106"/>
        <end position="151"/>
    </location>
</feature>
<keyword evidence="4" id="KW-1185">Reference proteome</keyword>
<dbReference type="Pfam" id="PF01683">
    <property type="entry name" value="EB"/>
    <property type="match status" value="8"/>
</dbReference>
<dbReference type="InterPro" id="IPR052740">
    <property type="entry name" value="CE4"/>
</dbReference>
<organism evidence="3 4">
    <name type="scientific">Diploscapter pachys</name>
    <dbReference type="NCBI Taxonomy" id="2018661"/>
    <lineage>
        <taxon>Eukaryota</taxon>
        <taxon>Metazoa</taxon>
        <taxon>Ecdysozoa</taxon>
        <taxon>Nematoda</taxon>
        <taxon>Chromadorea</taxon>
        <taxon>Rhabditida</taxon>
        <taxon>Rhabditina</taxon>
        <taxon>Rhabditomorpha</taxon>
        <taxon>Rhabditoidea</taxon>
        <taxon>Rhabditidae</taxon>
        <taxon>Diploscapter</taxon>
    </lineage>
</organism>
<reference evidence="3 4" key="1">
    <citation type="journal article" date="2017" name="Curr. Biol.">
        <title>Genome architecture and evolution of a unichromosomal asexual nematode.</title>
        <authorList>
            <person name="Fradin H."/>
            <person name="Zegar C."/>
            <person name="Gutwein M."/>
            <person name="Lucas J."/>
            <person name="Kovtun M."/>
            <person name="Corcoran D."/>
            <person name="Baugh L.R."/>
            <person name="Kiontke K."/>
            <person name="Gunsalus K."/>
            <person name="Fitch D.H."/>
            <person name="Piano F."/>
        </authorList>
    </citation>
    <scope>NUCLEOTIDE SEQUENCE [LARGE SCALE GENOMIC DNA]</scope>
    <source>
        <strain evidence="3">PF1309</strain>
    </source>
</reference>
<dbReference type="InterPro" id="IPR006149">
    <property type="entry name" value="EB_dom"/>
</dbReference>
<dbReference type="SMART" id="SM00289">
    <property type="entry name" value="WR1"/>
    <property type="match status" value="8"/>
</dbReference>
<dbReference type="OrthoDB" id="504708at2759"/>
<gene>
    <name evidence="3" type="ORF">WR25_12538</name>
</gene>
<comment type="caution">
    <text evidence="3">The sequence shown here is derived from an EMBL/GenBank/DDBJ whole genome shotgun (WGS) entry which is preliminary data.</text>
</comment>
<dbReference type="EMBL" id="LIAE01010208">
    <property type="protein sequence ID" value="PAV65452.1"/>
    <property type="molecule type" value="Genomic_DNA"/>
</dbReference>
<evidence type="ECO:0000313" key="4">
    <source>
        <dbReference type="Proteomes" id="UP000218231"/>
    </source>
</evidence>
<dbReference type="InterPro" id="IPR006150">
    <property type="entry name" value="Cys_repeat_1"/>
</dbReference>
<proteinExistence type="predicted"/>
<feature type="domain" description="EGF-like" evidence="2">
    <location>
        <begin position="902"/>
        <end position="934"/>
    </location>
</feature>
<dbReference type="EMBL" id="LIAE01010208">
    <property type="protein sequence ID" value="PAV65453.1"/>
    <property type="molecule type" value="Genomic_DNA"/>
</dbReference>
<feature type="domain" description="EGF-like" evidence="2">
    <location>
        <begin position="611"/>
        <end position="643"/>
    </location>
</feature>
<evidence type="ECO:0000256" key="1">
    <source>
        <dbReference type="SAM" id="MobiDB-lite"/>
    </source>
</evidence>
<dbReference type="PANTHER" id="PTHR45985:SF3">
    <property type="entry name" value="CHITIN DEACETYLASE-LIKE 4"/>
    <property type="match status" value="1"/>
</dbReference>
<dbReference type="Proteomes" id="UP000218231">
    <property type="component" value="Unassembled WGS sequence"/>
</dbReference>
<feature type="domain" description="EGF-like" evidence="2">
    <location>
        <begin position="567"/>
        <end position="601"/>
    </location>
</feature>
<dbReference type="PANTHER" id="PTHR45985">
    <property type="match status" value="1"/>
</dbReference>
<feature type="domain" description="EGF-like" evidence="2">
    <location>
        <begin position="241"/>
        <end position="274"/>
    </location>
</feature>
<dbReference type="Gene3D" id="3.20.20.370">
    <property type="entry name" value="Glycoside hydrolase/deacetylase"/>
    <property type="match status" value="1"/>
</dbReference>
<dbReference type="SMART" id="SM00181">
    <property type="entry name" value="EGF"/>
    <property type="match status" value="13"/>
</dbReference>
<feature type="domain" description="EGF-like" evidence="2">
    <location>
        <begin position="282"/>
        <end position="318"/>
    </location>
</feature>
<feature type="domain" description="EGF-like" evidence="2">
    <location>
        <begin position="434"/>
        <end position="469"/>
    </location>
</feature>
<protein>
    <recommendedName>
        <fullName evidence="2">EGF-like domain-containing protein</fullName>
    </recommendedName>
</protein>
<feature type="compositionally biased region" description="Polar residues" evidence="1">
    <location>
        <begin position="843"/>
        <end position="867"/>
    </location>
</feature>
<sequence>MKQSGTGCTFVNNECTQRGHIWISELGECKEVIPPGGYGCSHSLQCTAAYPEATCFMQTCTCPPTFPIAIDGTCGRNCSNGETYSGVTGQCLPTVQPGGQCVYSSQCQAFFGGMQCDRNVCRCSGGQVFTGMKCEKRCPQGYMPNSRGICVHACRSNQVEYDGECLEEALPGQNCVVNVQCKGGSICEREVCRCPKGTVSHNGECLGAESHRVTQSTLISINPNNNNNNNRPENIRHPGSRCSSNDYCTGGSTCMDEICTCPVGFALSITGLCVPSSMPGSYCTPETLCSGGSTCVDSVCLCPIGSIDGLVAIGSRCIDTETLNSPVIEPPPVDCYFDSECPPPRACIMKRCICLFGEHEDGTCIVHSKTNRVKIRLSEQKERVTVDIGDQCVRVGVKCTGSSVCIAGVCVCPLGTTVNHKECVPYTTATPGASCAKGEECLDNSYCNKETKRCECKSDTQMVIGSNCVERLRSHVGYPCNNNELCVGGSVCDSISNKCACPKNKKEVDKQCIDLAMALPGDKCGTQTLCSGGSKCDYLTKICVCSRGEETISGECVSVSIIPPGERCNRALNNRCGGGSYCLRGRCECPQNMRPLDKKCVQQRQVLPGQKCGSSDSCMGKSICTDGTCTCPEGTYLRGMICSFRRKVEAGGECQENDLCLGGSECSEGFCHCTREGDVVRNGVCGPRKTARPGFICEPDDICTGQSICIESRCQCQIGFKISNGKCAAEIKVAIGESCSETTDCMDGICLDGRCLCAKGTVPKGNACVQAESSIGMPCSNGEKCVGNSFCDGRICTCRENQRPEAGFCVDIPRPSSERQVLTLRPPTPGPGPAEIKSLPEVQPTSARPQPQSSVSRCRNNSECPRSSVCNRGFCSCPPGSQMRNGVCSSIAGPRKPDPGTSCAFGEECRGNSHCAEGLCVCNDGLYLIDNRCEPSPDNNRRMPPPRNENLTACPSDGSCALPHCYCSRSGMEIPGGLERKETPQMIVLTFSGPITDRVINIYKSLFDGKLRNPNGCPIRGTFFISHQFNNYDQTQWVHSRGGEIAVHSITSEVLRDKSSERWRHEMTGMRDSLRAFSYVDKESVKGIRAPHLILGGDDQFEMMERNEFEYDSSMPVSNGPYWPQTLDHSIAWDCGEQRCPKKPHKGVWEIPIQMLQGSDGMWKESAIKTIKPYDTKITIKQFLQRNFYRNYKSNRAPFVLNADAEWLNYAPDNQVAEALEEWLQDVLNKTDVYVVTNSQLISWMKDPKKIDDVRQFRAWQCNFLLNDHVHPCENPSICSYAPSSGLRYAHSFRVCGSCPKSYPWIEDPLGTRQLS</sequence>
<feature type="domain" description="EGF-like" evidence="2">
    <location>
        <begin position="778"/>
        <end position="810"/>
    </location>
</feature>
<evidence type="ECO:0000259" key="2">
    <source>
        <dbReference type="SMART" id="SM00181"/>
    </source>
</evidence>
<feature type="region of interest" description="Disordered" evidence="1">
    <location>
        <begin position="819"/>
        <end position="867"/>
    </location>
</feature>
<feature type="domain" description="EGF-like" evidence="2">
    <location>
        <begin position="479"/>
        <end position="513"/>
    </location>
</feature>
<accession>A0A2A2JUV9</accession>